<evidence type="ECO:0000256" key="8">
    <source>
        <dbReference type="RuleBase" id="RU003733"/>
    </source>
</evidence>
<keyword evidence="3 8" id="KW-0808">Transferase</keyword>
<comment type="similarity">
    <text evidence="1 8">Belongs to the FGGY kinase family.</text>
</comment>
<dbReference type="InterPro" id="IPR018483">
    <property type="entry name" value="Carb_kinase_FGGY_CS"/>
</dbReference>
<dbReference type="GO" id="GO:0004856">
    <property type="term" value="F:D-xylulokinase activity"/>
    <property type="evidence" value="ECO:0007669"/>
    <property type="project" value="UniProtKB-EC"/>
</dbReference>
<dbReference type="PANTHER" id="PTHR43095:SF5">
    <property type="entry name" value="XYLULOSE KINASE"/>
    <property type="match status" value="1"/>
</dbReference>
<dbReference type="GO" id="GO:0042732">
    <property type="term" value="P:D-xylose metabolic process"/>
    <property type="evidence" value="ECO:0007669"/>
    <property type="project" value="UniProtKB-KW"/>
</dbReference>
<dbReference type="InterPro" id="IPR018484">
    <property type="entry name" value="FGGY_N"/>
</dbReference>
<dbReference type="InterPro" id="IPR000577">
    <property type="entry name" value="Carb_kinase_FGGY"/>
</dbReference>
<evidence type="ECO:0000259" key="11">
    <source>
        <dbReference type="Pfam" id="PF02782"/>
    </source>
</evidence>
<dbReference type="PROSITE" id="PS00445">
    <property type="entry name" value="FGGY_KINASES_2"/>
    <property type="match status" value="1"/>
</dbReference>
<name>A0A6N2XUS7_9FIRM</name>
<evidence type="ECO:0000259" key="10">
    <source>
        <dbReference type="Pfam" id="PF00370"/>
    </source>
</evidence>
<accession>A0A6N2XUS7</accession>
<evidence type="ECO:0000256" key="7">
    <source>
        <dbReference type="ARBA" id="ARBA00023277"/>
    </source>
</evidence>
<dbReference type="InterPro" id="IPR018485">
    <property type="entry name" value="FGGY_C"/>
</dbReference>
<dbReference type="CDD" id="cd07808">
    <property type="entry name" value="ASKHA_NBD_FGGY_EcXK-like"/>
    <property type="match status" value="1"/>
</dbReference>
<feature type="domain" description="Carbohydrate kinase FGGY N-terminal" evidence="10">
    <location>
        <begin position="5"/>
        <end position="242"/>
    </location>
</feature>
<dbReference type="NCBIfam" id="TIGR01312">
    <property type="entry name" value="XylB"/>
    <property type="match status" value="1"/>
</dbReference>
<dbReference type="GO" id="GO:0005997">
    <property type="term" value="P:xylulose metabolic process"/>
    <property type="evidence" value="ECO:0007669"/>
    <property type="project" value="InterPro"/>
</dbReference>
<evidence type="ECO:0000256" key="6">
    <source>
        <dbReference type="ARBA" id="ARBA00022840"/>
    </source>
</evidence>
<evidence type="ECO:0000256" key="4">
    <source>
        <dbReference type="ARBA" id="ARBA00022741"/>
    </source>
</evidence>
<keyword evidence="6 9" id="KW-0067">ATP-binding</keyword>
<dbReference type="Pfam" id="PF00370">
    <property type="entry name" value="FGGY_N"/>
    <property type="match status" value="1"/>
</dbReference>
<dbReference type="InterPro" id="IPR043129">
    <property type="entry name" value="ATPase_NBD"/>
</dbReference>
<dbReference type="PIRSF" id="PIRSF000538">
    <property type="entry name" value="GlpK"/>
    <property type="match status" value="1"/>
</dbReference>
<proteinExistence type="inferred from homology"/>
<dbReference type="EC" id="2.7.1.17" evidence="9"/>
<dbReference type="InterPro" id="IPR050406">
    <property type="entry name" value="FGGY_Carb_Kinase"/>
</dbReference>
<keyword evidence="2 9" id="KW-0859">Xylose metabolism</keyword>
<dbReference type="Pfam" id="PF02782">
    <property type="entry name" value="FGGY_C"/>
    <property type="match status" value="1"/>
</dbReference>
<feature type="domain" description="Carbohydrate kinase FGGY C-terminal" evidence="11">
    <location>
        <begin position="264"/>
        <end position="447"/>
    </location>
</feature>
<gene>
    <name evidence="12" type="primary">xylB_9</name>
    <name evidence="9" type="synonym">xylB</name>
    <name evidence="12" type="ORF">CBLFYP116_05740</name>
</gene>
<dbReference type="GeneID" id="23115555"/>
<evidence type="ECO:0000256" key="5">
    <source>
        <dbReference type="ARBA" id="ARBA00022777"/>
    </source>
</evidence>
<evidence type="ECO:0000256" key="3">
    <source>
        <dbReference type="ARBA" id="ARBA00022679"/>
    </source>
</evidence>
<dbReference type="RefSeq" id="WP_002577247.1">
    <property type="nucleotide sequence ID" value="NZ_BAABZS010000001.1"/>
</dbReference>
<dbReference type="InterPro" id="IPR006000">
    <property type="entry name" value="Xylulokinase"/>
</dbReference>
<reference evidence="12" key="1">
    <citation type="submission" date="2019-11" db="EMBL/GenBank/DDBJ databases">
        <authorList>
            <person name="Feng L."/>
        </authorList>
    </citation>
    <scope>NUCLEOTIDE SEQUENCE</scope>
    <source>
        <strain evidence="12">CbolteaeLFYP116</strain>
    </source>
</reference>
<dbReference type="AlphaFoldDB" id="A0A6N2XUS7"/>
<comment type="catalytic activity">
    <reaction evidence="9">
        <text>D-xylulose + ATP = D-xylulose 5-phosphate + ADP + H(+)</text>
        <dbReference type="Rhea" id="RHEA:10964"/>
        <dbReference type="ChEBI" id="CHEBI:15378"/>
        <dbReference type="ChEBI" id="CHEBI:17140"/>
        <dbReference type="ChEBI" id="CHEBI:30616"/>
        <dbReference type="ChEBI" id="CHEBI:57737"/>
        <dbReference type="ChEBI" id="CHEBI:456216"/>
        <dbReference type="EC" id="2.7.1.17"/>
    </reaction>
</comment>
<keyword evidence="4 9" id="KW-0547">Nucleotide-binding</keyword>
<evidence type="ECO:0000256" key="1">
    <source>
        <dbReference type="ARBA" id="ARBA00009156"/>
    </source>
</evidence>
<keyword evidence="7 9" id="KW-0119">Carbohydrate metabolism</keyword>
<keyword evidence="5 8" id="KW-0418">Kinase</keyword>
<evidence type="ECO:0000256" key="9">
    <source>
        <dbReference type="RuleBase" id="RU364073"/>
    </source>
</evidence>
<dbReference type="EMBL" id="CACRTF010000024">
    <property type="protein sequence ID" value="VYT56878.1"/>
    <property type="molecule type" value="Genomic_DNA"/>
</dbReference>
<dbReference type="SUPFAM" id="SSF53067">
    <property type="entry name" value="Actin-like ATPase domain"/>
    <property type="match status" value="2"/>
</dbReference>
<sequence>MKKLFGVDFGTGGCKATVIDLEGNILASAFQEYPSEHKKPGWSEQDPALWIEAFINTVTACRTQMNDGFGGMLGLAVTASTHNAVLLDGNGQVIRHCIMWNDQRSGEQCRYLKEKHGEEIFKIGMQMPTPTWTLPQLQWVRENEPENYKKIRRLMFTKDYIRSWVTGDFCTDIVDAQGSLLFDARKQCWSEELCNMVGLPVEVLPEIRKTKEIVGTVREEVSKQTGLPGGLPVIAGCSDTAAEDFSAGAVKNGQIIIKLATAGNVNLVTDQAVPHDKTFTYPYSVEGKWYTVTATNSCASAYRWMRDSLYPAEKEQCDREGRDVYLLMDEQAASVELGCQGLLFHPYLLGERCPYFNPNARGDFFGVSMIHKKGHFARALLEGVAFSLYDCLQVLKEFTDNMEDIVIIGGGAKSPLWCQIVSDIFGLEVKMPQNAESSFGGALLAGVGVGAFADELEAAGKCIRMKKTYYPDMENHKKYMELFEIYKEIADMSGSVWKKLAEFSA</sequence>
<evidence type="ECO:0000313" key="12">
    <source>
        <dbReference type="EMBL" id="VYT56878.1"/>
    </source>
</evidence>
<dbReference type="PANTHER" id="PTHR43095">
    <property type="entry name" value="SUGAR KINASE"/>
    <property type="match status" value="1"/>
</dbReference>
<protein>
    <recommendedName>
        <fullName evidence="9">Xylulose kinase</fullName>
        <shortName evidence="9">Xylulokinase</shortName>
        <ecNumber evidence="9">2.7.1.17</ecNumber>
    </recommendedName>
</protein>
<evidence type="ECO:0000256" key="2">
    <source>
        <dbReference type="ARBA" id="ARBA00022629"/>
    </source>
</evidence>
<dbReference type="Gene3D" id="3.30.420.40">
    <property type="match status" value="2"/>
</dbReference>
<organism evidence="12">
    <name type="scientific">Enterocloster bolteae</name>
    <dbReference type="NCBI Taxonomy" id="208479"/>
    <lineage>
        <taxon>Bacteria</taxon>
        <taxon>Bacillati</taxon>
        <taxon>Bacillota</taxon>
        <taxon>Clostridia</taxon>
        <taxon>Lachnospirales</taxon>
        <taxon>Lachnospiraceae</taxon>
        <taxon>Enterocloster</taxon>
    </lineage>
</organism>
<dbReference type="GO" id="GO:0005524">
    <property type="term" value="F:ATP binding"/>
    <property type="evidence" value="ECO:0007669"/>
    <property type="project" value="UniProtKB-KW"/>
</dbReference>